<evidence type="ECO:0000256" key="6">
    <source>
        <dbReference type="ARBA" id="ARBA00022801"/>
    </source>
</evidence>
<dbReference type="InterPro" id="IPR054712">
    <property type="entry name" value="Cas3-like_dom"/>
</dbReference>
<evidence type="ECO:0000256" key="4">
    <source>
        <dbReference type="ARBA" id="ARBA00022723"/>
    </source>
</evidence>
<dbReference type="InterPro" id="IPR041372">
    <property type="entry name" value="Cas3_C"/>
</dbReference>
<dbReference type="Gene3D" id="3.40.50.300">
    <property type="entry name" value="P-loop containing nucleotide triphosphate hydrolases"/>
    <property type="match status" value="2"/>
</dbReference>
<dbReference type="Gene3D" id="1.10.3210.30">
    <property type="match status" value="1"/>
</dbReference>
<dbReference type="NCBIfam" id="TIGR01587">
    <property type="entry name" value="cas3_core"/>
    <property type="match status" value="1"/>
</dbReference>
<evidence type="ECO:0000256" key="2">
    <source>
        <dbReference type="ARBA" id="ARBA00009046"/>
    </source>
</evidence>
<comment type="similarity">
    <text evidence="2">In the central section; belongs to the CRISPR-associated helicase Cas3 family.</text>
</comment>
<gene>
    <name evidence="11" type="ORF">SAMN05216580_1804</name>
</gene>
<dbReference type="SMART" id="SM00490">
    <property type="entry name" value="HELICc"/>
    <property type="match status" value="1"/>
</dbReference>
<dbReference type="PANTHER" id="PTHR47963:SF9">
    <property type="entry name" value="CRISPR-ASSOCIATED ENDONUCLEASE_HELICASE CAS3"/>
    <property type="match status" value="1"/>
</dbReference>
<dbReference type="GO" id="GO:0051607">
    <property type="term" value="P:defense response to virus"/>
    <property type="evidence" value="ECO:0007669"/>
    <property type="project" value="UniProtKB-KW"/>
</dbReference>
<dbReference type="Pfam" id="PF18395">
    <property type="entry name" value="Cas3_C"/>
    <property type="match status" value="1"/>
</dbReference>
<evidence type="ECO:0000313" key="11">
    <source>
        <dbReference type="EMBL" id="SDU19363.1"/>
    </source>
</evidence>
<dbReference type="Pfam" id="PF18019">
    <property type="entry name" value="Cas3_HD"/>
    <property type="match status" value="1"/>
</dbReference>
<dbReference type="GO" id="GO:0004518">
    <property type="term" value="F:nuclease activity"/>
    <property type="evidence" value="ECO:0007669"/>
    <property type="project" value="UniProtKB-KW"/>
</dbReference>
<dbReference type="OrthoDB" id="9810236at2"/>
<proteinExistence type="inferred from homology"/>
<reference evidence="12" key="1">
    <citation type="submission" date="2016-10" db="EMBL/GenBank/DDBJ databases">
        <authorList>
            <person name="Varghese N."/>
            <person name="Submissions S."/>
        </authorList>
    </citation>
    <scope>NUCLEOTIDE SEQUENCE [LARGE SCALE GENOMIC DNA]</scope>
    <source>
        <strain evidence="12">CCTCC 2012022</strain>
    </source>
</reference>
<dbReference type="InterPro" id="IPR050547">
    <property type="entry name" value="DEAD_box_RNA_helicases"/>
</dbReference>
<dbReference type="PANTHER" id="PTHR47963">
    <property type="entry name" value="DEAD-BOX ATP-DEPENDENT RNA HELICASE 47, MITOCHONDRIAL"/>
    <property type="match status" value="1"/>
</dbReference>
<keyword evidence="5" id="KW-0547">Nucleotide-binding</keyword>
<keyword evidence="9" id="KW-0051">Antiviral defense</keyword>
<protein>
    <submittedName>
        <fullName evidence="11">CRISPR-associated helicase, Cas3 family</fullName>
    </submittedName>
</protein>
<keyword evidence="6" id="KW-0378">Hydrolase</keyword>
<accession>A0A1H2GI81</accession>
<dbReference type="RefSeq" id="WP_090213749.1">
    <property type="nucleotide sequence ID" value="NZ_LT629780.1"/>
</dbReference>
<dbReference type="STRING" id="1245526.SAMN05216580_1804"/>
<dbReference type="AlphaFoldDB" id="A0A1H2GI81"/>
<dbReference type="Proteomes" id="UP000243063">
    <property type="component" value="Chromosome I"/>
</dbReference>
<dbReference type="Pfam" id="PF22590">
    <property type="entry name" value="Cas3-like_C_2"/>
    <property type="match status" value="1"/>
</dbReference>
<feature type="domain" description="HD Cas3-type" evidence="10">
    <location>
        <begin position="21"/>
        <end position="212"/>
    </location>
</feature>
<dbReference type="GO" id="GO:0005524">
    <property type="term" value="F:ATP binding"/>
    <property type="evidence" value="ECO:0007669"/>
    <property type="project" value="UniProtKB-KW"/>
</dbReference>
<dbReference type="InterPro" id="IPR027417">
    <property type="entry name" value="P-loop_NTPase"/>
</dbReference>
<dbReference type="GO" id="GO:0003724">
    <property type="term" value="F:RNA helicase activity"/>
    <property type="evidence" value="ECO:0007669"/>
    <property type="project" value="TreeGrafter"/>
</dbReference>
<keyword evidence="4" id="KW-0479">Metal-binding</keyword>
<evidence type="ECO:0000259" key="10">
    <source>
        <dbReference type="PROSITE" id="PS51643"/>
    </source>
</evidence>
<dbReference type="InterPro" id="IPR038257">
    <property type="entry name" value="CRISPR-assoc_Cas3_HD_sf"/>
</dbReference>
<dbReference type="GO" id="GO:0046872">
    <property type="term" value="F:metal ion binding"/>
    <property type="evidence" value="ECO:0007669"/>
    <property type="project" value="UniProtKB-KW"/>
</dbReference>
<dbReference type="EMBL" id="LT629780">
    <property type="protein sequence ID" value="SDU19363.1"/>
    <property type="molecule type" value="Genomic_DNA"/>
</dbReference>
<keyword evidence="7" id="KW-0347">Helicase</keyword>
<organism evidence="11 12">
    <name type="scientific">Geopseudomonas guangdongensis</name>
    <dbReference type="NCBI Taxonomy" id="1245526"/>
    <lineage>
        <taxon>Bacteria</taxon>
        <taxon>Pseudomonadati</taxon>
        <taxon>Pseudomonadota</taxon>
        <taxon>Gammaproteobacteria</taxon>
        <taxon>Pseudomonadales</taxon>
        <taxon>Pseudomonadaceae</taxon>
        <taxon>Geopseudomonas</taxon>
    </lineage>
</organism>
<evidence type="ECO:0000256" key="8">
    <source>
        <dbReference type="ARBA" id="ARBA00022840"/>
    </source>
</evidence>
<evidence type="ECO:0000256" key="7">
    <source>
        <dbReference type="ARBA" id="ARBA00022806"/>
    </source>
</evidence>
<keyword evidence="12" id="KW-1185">Reference proteome</keyword>
<dbReference type="NCBIfam" id="TIGR01596">
    <property type="entry name" value="cas3_HD"/>
    <property type="match status" value="1"/>
</dbReference>
<dbReference type="SUPFAM" id="SSF52540">
    <property type="entry name" value="P-loop containing nucleoside triphosphate hydrolases"/>
    <property type="match status" value="1"/>
</dbReference>
<comment type="similarity">
    <text evidence="1">In the N-terminal section; belongs to the CRISPR-associated nuclease Cas3-HD family.</text>
</comment>
<evidence type="ECO:0000313" key="12">
    <source>
        <dbReference type="Proteomes" id="UP000243063"/>
    </source>
</evidence>
<dbReference type="PROSITE" id="PS51643">
    <property type="entry name" value="HD_CAS3"/>
    <property type="match status" value="1"/>
</dbReference>
<evidence type="ECO:0000256" key="5">
    <source>
        <dbReference type="ARBA" id="ARBA00022741"/>
    </source>
</evidence>
<dbReference type="GO" id="GO:0003723">
    <property type="term" value="F:RNA binding"/>
    <property type="evidence" value="ECO:0007669"/>
    <property type="project" value="TreeGrafter"/>
</dbReference>
<dbReference type="InterPro" id="IPR006483">
    <property type="entry name" value="CRISPR-assoc_Cas3_HD"/>
</dbReference>
<sequence length="899" mass="98279">MTALHFSSLPPHARALWAKSGDPVGHGLLAHMLDVAAAAEVLLEHEPASTLEYFSRQFGLPVADFVRYVAALVGLHDFGKAIPGFQAKWPQGQQQDEAEGLGFTRTSLGVSDHACASAALLWQHLPTASGAELGWVLGVLQAISAHHGYHFHRPEINAATPSFEAPLWVQAREVLFDSYWRALAPAGVPALEELSTPAVEWLAGLTSVADWIGSNPDWFPLGEREDSLAGHFAVARALAQRALREIGWMAYRPLLSAPASTDALVGRIVGHAGIAARSLQVEGDRLLLEAQGPALLLVEAPMGEGKTELAFLAHLHLQAGNAHRGLYVALPTQATGNALFDRALTFLQAFNDDQALDIQLVHGGAMLDERVPRLRGISGARGDDVGSAAWFSQRRRPLLSPYGVGTVDQALFAALNVKHHFVRLWGMANRVVVLDEVHAYDTYTSGLIESLLRWLKALGASVVLMSATLPAERRSALLQAWEVQPDTVPELPYPRLLLADDRGVRGATFASRPLPPIALHGIDEELDSLTACALDQLEGNGYGALIVNTVDRAQKLYRQLQTQLGEDVRLILFHARFPADERSGRERQVLEVFGNGGTDRLRPGRALLVATQVAEQSLDLDFDFLITDLAPVDLLLQRAGRLHRHSRVRPQAHAEARLFVAGLDPQRLPELKKTAWAFVYEPYILGRTWALLSREHGLQLPQDIDRLVQAVYGDAPLPDDLESAARAYITTEAYGQHLAHEHDERQKAANIAIDPTCEPQYAYADKPRGSEEGEGLGLTNRTRLGDDAITLVPVHRVAGGWSDRPGGDAFGPHQQLPDALARRLYGRQLKLSRKEVVAHFTRLEAPSAFADHPLLRHLKPLELDGEAGCVIGKLRLRLDARLGLVYEAAESATQPEDKE</sequence>
<keyword evidence="8" id="KW-0067">ATP-binding</keyword>
<evidence type="ECO:0000256" key="1">
    <source>
        <dbReference type="ARBA" id="ARBA00006847"/>
    </source>
</evidence>
<dbReference type="CDD" id="cd09641">
    <property type="entry name" value="Cas3''_I"/>
    <property type="match status" value="1"/>
</dbReference>
<dbReference type="GO" id="GO:0016787">
    <property type="term" value="F:hydrolase activity"/>
    <property type="evidence" value="ECO:0007669"/>
    <property type="project" value="UniProtKB-KW"/>
</dbReference>
<dbReference type="InterPro" id="IPR001650">
    <property type="entry name" value="Helicase_C-like"/>
</dbReference>
<evidence type="ECO:0000256" key="3">
    <source>
        <dbReference type="ARBA" id="ARBA00022722"/>
    </source>
</evidence>
<keyword evidence="3" id="KW-0540">Nuclease</keyword>
<name>A0A1H2GI81_9GAMM</name>
<evidence type="ECO:0000256" key="9">
    <source>
        <dbReference type="ARBA" id="ARBA00023118"/>
    </source>
</evidence>
<dbReference type="InterPro" id="IPR006474">
    <property type="entry name" value="Helicase_Cas3_CRISPR-ass_core"/>
</dbReference>